<comment type="caution">
    <text evidence="2">The sequence shown here is derived from an EMBL/GenBank/DDBJ whole genome shotgun (WGS) entry which is preliminary data.</text>
</comment>
<dbReference type="Proteomes" id="UP000275267">
    <property type="component" value="Unassembled WGS sequence"/>
</dbReference>
<keyword evidence="3" id="KW-1185">Reference proteome</keyword>
<evidence type="ECO:0000313" key="3">
    <source>
        <dbReference type="Proteomes" id="UP000275267"/>
    </source>
</evidence>
<dbReference type="AlphaFoldDB" id="A0A3L6T1Y8"/>
<feature type="compositionally biased region" description="Low complexity" evidence="1">
    <location>
        <begin position="29"/>
        <end position="39"/>
    </location>
</feature>
<feature type="region of interest" description="Disordered" evidence="1">
    <location>
        <begin position="14"/>
        <end position="112"/>
    </location>
</feature>
<sequence>MFQSEWLKATGAPTGVFVKTPSPSLKIVSRSSHPNSSPVSSPPPRRFLPAVPRAAPRPPHGGAAPLRPLHHGAPPLRIRQGHDSQHRRRRPGCLAERRLLPSGSGEGRGCGGGGWASSGGHGCRAGGVPQPCLPVWVPLLSLAPLLRWRWCSGGAAACRPLPSRFDGSTSTPSH</sequence>
<dbReference type="EMBL" id="PQIB02000003">
    <property type="protein sequence ID" value="RLN29941.1"/>
    <property type="molecule type" value="Genomic_DNA"/>
</dbReference>
<reference evidence="3" key="1">
    <citation type="journal article" date="2019" name="Nat. Commun.">
        <title>The genome of broomcorn millet.</title>
        <authorList>
            <person name="Zou C."/>
            <person name="Miki D."/>
            <person name="Li D."/>
            <person name="Tang Q."/>
            <person name="Xiao L."/>
            <person name="Rajput S."/>
            <person name="Deng P."/>
            <person name="Jia W."/>
            <person name="Huang R."/>
            <person name="Zhang M."/>
            <person name="Sun Y."/>
            <person name="Hu J."/>
            <person name="Fu X."/>
            <person name="Schnable P.S."/>
            <person name="Li F."/>
            <person name="Zhang H."/>
            <person name="Feng B."/>
            <person name="Zhu X."/>
            <person name="Liu R."/>
            <person name="Schnable J.C."/>
            <person name="Zhu J.-K."/>
            <person name="Zhang H."/>
        </authorList>
    </citation>
    <scope>NUCLEOTIDE SEQUENCE [LARGE SCALE GENOMIC DNA]</scope>
</reference>
<proteinExistence type="predicted"/>
<organism evidence="2 3">
    <name type="scientific">Panicum miliaceum</name>
    <name type="common">Proso millet</name>
    <name type="synonym">Broomcorn millet</name>
    <dbReference type="NCBI Taxonomy" id="4540"/>
    <lineage>
        <taxon>Eukaryota</taxon>
        <taxon>Viridiplantae</taxon>
        <taxon>Streptophyta</taxon>
        <taxon>Embryophyta</taxon>
        <taxon>Tracheophyta</taxon>
        <taxon>Spermatophyta</taxon>
        <taxon>Magnoliopsida</taxon>
        <taxon>Liliopsida</taxon>
        <taxon>Poales</taxon>
        <taxon>Poaceae</taxon>
        <taxon>PACMAD clade</taxon>
        <taxon>Panicoideae</taxon>
        <taxon>Panicodae</taxon>
        <taxon>Paniceae</taxon>
        <taxon>Panicinae</taxon>
        <taxon>Panicum</taxon>
        <taxon>Panicum sect. Panicum</taxon>
    </lineage>
</organism>
<feature type="compositionally biased region" description="Low complexity" evidence="1">
    <location>
        <begin position="47"/>
        <end position="67"/>
    </location>
</feature>
<gene>
    <name evidence="2" type="ORF">C2845_PM05G28400</name>
</gene>
<evidence type="ECO:0000256" key="1">
    <source>
        <dbReference type="SAM" id="MobiDB-lite"/>
    </source>
</evidence>
<evidence type="ECO:0000313" key="2">
    <source>
        <dbReference type="EMBL" id="RLN29941.1"/>
    </source>
</evidence>
<name>A0A3L6T1Y8_PANMI</name>
<protein>
    <submittedName>
        <fullName evidence="2">Uncharacterized protein</fullName>
    </submittedName>
</protein>
<accession>A0A3L6T1Y8</accession>